<accession>A0AAU9U6L3</accession>
<dbReference type="EMBL" id="CAKOGL010000013">
    <property type="protein sequence ID" value="CAH2093606.1"/>
    <property type="molecule type" value="Genomic_DNA"/>
</dbReference>
<evidence type="ECO:0000313" key="1">
    <source>
        <dbReference type="EMBL" id="CAH2093606.1"/>
    </source>
</evidence>
<reference evidence="1" key="1">
    <citation type="submission" date="2022-03" db="EMBL/GenBank/DDBJ databases">
        <authorList>
            <person name="Tunstrom K."/>
        </authorList>
    </citation>
    <scope>NUCLEOTIDE SEQUENCE</scope>
</reference>
<sequence length="119" mass="13860">MMVDIYYNLSFKTWSAISEEKKRRKQEKKTMVQKRFCDELALIIDQPRQVSGNTNDGNTARRSLYNATCSAEITGVDMNLITRFYIILQALSSGVMINTEKFGSYVMETTRIYVSNYEW</sequence>
<protein>
    <submittedName>
        <fullName evidence="1">Uncharacterized protein</fullName>
    </submittedName>
</protein>
<dbReference type="Proteomes" id="UP001153954">
    <property type="component" value="Unassembled WGS sequence"/>
</dbReference>
<name>A0AAU9U6L3_EUPED</name>
<evidence type="ECO:0000313" key="2">
    <source>
        <dbReference type="Proteomes" id="UP001153954"/>
    </source>
</evidence>
<proteinExistence type="predicted"/>
<comment type="caution">
    <text evidence="1">The sequence shown here is derived from an EMBL/GenBank/DDBJ whole genome shotgun (WGS) entry which is preliminary data.</text>
</comment>
<organism evidence="1 2">
    <name type="scientific">Euphydryas editha</name>
    <name type="common">Edith's checkerspot</name>
    <dbReference type="NCBI Taxonomy" id="104508"/>
    <lineage>
        <taxon>Eukaryota</taxon>
        <taxon>Metazoa</taxon>
        <taxon>Ecdysozoa</taxon>
        <taxon>Arthropoda</taxon>
        <taxon>Hexapoda</taxon>
        <taxon>Insecta</taxon>
        <taxon>Pterygota</taxon>
        <taxon>Neoptera</taxon>
        <taxon>Endopterygota</taxon>
        <taxon>Lepidoptera</taxon>
        <taxon>Glossata</taxon>
        <taxon>Ditrysia</taxon>
        <taxon>Papilionoidea</taxon>
        <taxon>Nymphalidae</taxon>
        <taxon>Nymphalinae</taxon>
        <taxon>Euphydryas</taxon>
    </lineage>
</organism>
<dbReference type="AlphaFoldDB" id="A0AAU9U6L3"/>
<keyword evidence="2" id="KW-1185">Reference proteome</keyword>
<gene>
    <name evidence="1" type="ORF">EEDITHA_LOCUS9257</name>
</gene>